<evidence type="ECO:0000313" key="10">
    <source>
        <dbReference type="Proteomes" id="UP000007488"/>
    </source>
</evidence>
<dbReference type="Pfam" id="PF09084">
    <property type="entry name" value="NMT1"/>
    <property type="match status" value="1"/>
</dbReference>
<dbReference type="GO" id="GO:0016020">
    <property type="term" value="C:membrane"/>
    <property type="evidence" value="ECO:0007669"/>
    <property type="project" value="InterPro"/>
</dbReference>
<feature type="signal peptide" evidence="7">
    <location>
        <begin position="1"/>
        <end position="20"/>
    </location>
</feature>
<evidence type="ECO:0000256" key="2">
    <source>
        <dbReference type="ARBA" id="ARBA00010742"/>
    </source>
</evidence>
<dbReference type="AlphaFoldDB" id="F0SXL0"/>
<dbReference type="GO" id="GO:0042626">
    <property type="term" value="F:ATPase-coupled transmembrane transporter activity"/>
    <property type="evidence" value="ECO:0007669"/>
    <property type="project" value="InterPro"/>
</dbReference>
<dbReference type="EMBL" id="CP002547">
    <property type="protein sequence ID" value="ADY55843.1"/>
    <property type="molecule type" value="Genomic_DNA"/>
</dbReference>
<dbReference type="PROSITE" id="PS51257">
    <property type="entry name" value="PROKAR_LIPOPROTEIN"/>
    <property type="match status" value="1"/>
</dbReference>
<dbReference type="eggNOG" id="COG0715">
    <property type="taxonomic scope" value="Bacteria"/>
</dbReference>
<comment type="subcellular location">
    <subcellularLocation>
        <location evidence="1">Periplasm</location>
    </subcellularLocation>
</comment>
<dbReference type="SMART" id="SM00062">
    <property type="entry name" value="PBPb"/>
    <property type="match status" value="1"/>
</dbReference>
<feature type="domain" description="Solute-binding protein family 3/N-terminal" evidence="8">
    <location>
        <begin position="43"/>
        <end position="266"/>
    </location>
</feature>
<keyword evidence="10" id="KW-1185">Reference proteome</keyword>
<proteinExistence type="inferred from homology"/>
<evidence type="ECO:0000256" key="1">
    <source>
        <dbReference type="ARBA" id="ARBA00004418"/>
    </source>
</evidence>
<evidence type="ECO:0000256" key="6">
    <source>
        <dbReference type="ARBA" id="ARBA00070228"/>
    </source>
</evidence>
<dbReference type="KEGG" id="sgy:Sgly_1543"/>
<sequence>MKKRTGIISALLLTIGVLMTGCGNQTSETAGEAAKTAGVSVKEIRIATQPIPQYAPIFVAKKKGWLEEELKKAGVTAKWSSFESGPPMNESFASGGQDIGLLGDTAAIIPRAAGQDTRIIGIASSSPQALAILVRKDSPITSPKDLKGKKVSVVKGSYAHHLLSLVLKNNGLTTDDIKFINMTQGDTATALTTGDIDAGTVWEPVITKLLDNGTARVLADGTGIKNGLLVSVATNKFAAQNPELIKIYLKAYQRGAEYIQANLKEASQLIAEDVKLSPEQLEKVLAKFDFNPAIKPEDIAELKKSEEFMKSAALINNDVDIDTFVDTTYSKAAGIQ</sequence>
<dbReference type="SUPFAM" id="SSF53850">
    <property type="entry name" value="Periplasmic binding protein-like II"/>
    <property type="match status" value="1"/>
</dbReference>
<evidence type="ECO:0000259" key="8">
    <source>
        <dbReference type="SMART" id="SM00062"/>
    </source>
</evidence>
<dbReference type="InterPro" id="IPR015168">
    <property type="entry name" value="SsuA/THI5"/>
</dbReference>
<reference evidence="9 10" key="1">
    <citation type="journal article" date="2011" name="Stand. Genomic Sci.">
        <title>Complete genome sequence of Syntrophobotulus glycolicus type strain (FlGlyR).</title>
        <authorList>
            <person name="Han C."/>
            <person name="Mwirichia R."/>
            <person name="Chertkov O."/>
            <person name="Held B."/>
            <person name="Lapidus A."/>
            <person name="Nolan M."/>
            <person name="Lucas S."/>
            <person name="Hammon N."/>
            <person name="Deshpande S."/>
            <person name="Cheng J.F."/>
            <person name="Tapia R."/>
            <person name="Goodwin L."/>
            <person name="Pitluck S."/>
            <person name="Huntemann M."/>
            <person name="Liolios K."/>
            <person name="Ivanova N."/>
            <person name="Pagani I."/>
            <person name="Mavromatis K."/>
            <person name="Ovchinikova G."/>
            <person name="Pati A."/>
            <person name="Chen A."/>
            <person name="Palaniappan K."/>
            <person name="Land M."/>
            <person name="Hauser L."/>
            <person name="Brambilla E.M."/>
            <person name="Rohde M."/>
            <person name="Spring S."/>
            <person name="Sikorski J."/>
            <person name="Goker M."/>
            <person name="Woyke T."/>
            <person name="Bristow J."/>
            <person name="Eisen J.A."/>
            <person name="Markowitz V."/>
            <person name="Hugenholtz P."/>
            <person name="Kyrpides N.C."/>
            <person name="Klenk H.P."/>
            <person name="Detter J.C."/>
        </authorList>
    </citation>
    <scope>NUCLEOTIDE SEQUENCE [LARGE SCALE GENOMIC DNA]</scope>
    <source>
        <strain evidence="10">DSM 8271 / FlGlyR</strain>
    </source>
</reference>
<evidence type="ECO:0000313" key="9">
    <source>
        <dbReference type="EMBL" id="ADY55843.1"/>
    </source>
</evidence>
<dbReference type="PANTHER" id="PTHR30024">
    <property type="entry name" value="ALIPHATIC SULFONATES-BINDING PROTEIN-RELATED"/>
    <property type="match status" value="1"/>
</dbReference>
<dbReference type="HOGENOM" id="CLU_028871_2_2_9"/>
<dbReference type="Gene3D" id="3.40.190.10">
    <property type="entry name" value="Periplasmic binding protein-like II"/>
    <property type="match status" value="2"/>
</dbReference>
<comment type="similarity">
    <text evidence="2">Belongs to the bacterial solute-binding protein SsuA/TauA family.</text>
</comment>
<comment type="function">
    <text evidence="5">Part of a binding-protein-dependent transport system for aliphatic sulfonates. Putative binding protein.</text>
</comment>
<dbReference type="FunFam" id="3.40.190.10:FF:000050">
    <property type="entry name" value="Sulfonate ABC transporter substrate-binding protein"/>
    <property type="match status" value="1"/>
</dbReference>
<reference evidence="10" key="2">
    <citation type="submission" date="2011-02" db="EMBL/GenBank/DDBJ databases">
        <title>The complete genome of Syntrophobotulus glycolicus DSM 8271.</title>
        <authorList>
            <person name="Lucas S."/>
            <person name="Copeland A."/>
            <person name="Lapidus A."/>
            <person name="Bruce D."/>
            <person name="Goodwin L."/>
            <person name="Pitluck S."/>
            <person name="Kyrpides N."/>
            <person name="Mavromatis K."/>
            <person name="Pagani I."/>
            <person name="Ivanova N."/>
            <person name="Mikhailova N."/>
            <person name="Chertkov O."/>
            <person name="Held B."/>
            <person name="Detter J.C."/>
            <person name="Tapia R."/>
            <person name="Han C."/>
            <person name="Land M."/>
            <person name="Hauser L."/>
            <person name="Markowitz V."/>
            <person name="Cheng J.-F."/>
            <person name="Hugenholtz P."/>
            <person name="Woyke T."/>
            <person name="Wu D."/>
            <person name="Spring S."/>
            <person name="Schroeder M."/>
            <person name="Brambilla E."/>
            <person name="Klenk H.-P."/>
            <person name="Eisen J.A."/>
        </authorList>
    </citation>
    <scope>NUCLEOTIDE SEQUENCE [LARGE SCALE GENOMIC DNA]</scope>
    <source>
        <strain evidence="10">DSM 8271 / FlGlyR</strain>
    </source>
</reference>
<dbReference type="OrthoDB" id="286202at2"/>
<name>F0SXL0_SYNGF</name>
<dbReference type="GO" id="GO:0042597">
    <property type="term" value="C:periplasmic space"/>
    <property type="evidence" value="ECO:0007669"/>
    <property type="project" value="UniProtKB-SubCell"/>
</dbReference>
<organism evidence="9 10">
    <name type="scientific">Syntrophobotulus glycolicus (strain DSM 8271 / FlGlyR)</name>
    <dbReference type="NCBI Taxonomy" id="645991"/>
    <lineage>
        <taxon>Bacteria</taxon>
        <taxon>Bacillati</taxon>
        <taxon>Bacillota</taxon>
        <taxon>Clostridia</taxon>
        <taxon>Eubacteriales</taxon>
        <taxon>Desulfitobacteriaceae</taxon>
        <taxon>Syntrophobotulus</taxon>
    </lineage>
</organism>
<evidence type="ECO:0000256" key="7">
    <source>
        <dbReference type="SAM" id="SignalP"/>
    </source>
</evidence>
<keyword evidence="4 7" id="KW-0732">Signal</keyword>
<protein>
    <recommendedName>
        <fullName evidence="6">Putative aliphatic sulfonates-binding protein</fullName>
    </recommendedName>
</protein>
<dbReference type="STRING" id="645991.Sgly_1543"/>
<accession>F0SXL0</accession>
<evidence type="ECO:0000256" key="5">
    <source>
        <dbReference type="ARBA" id="ARBA00055538"/>
    </source>
</evidence>
<gene>
    <name evidence="9" type="ordered locus">Sgly_1543</name>
</gene>
<evidence type="ECO:0000256" key="3">
    <source>
        <dbReference type="ARBA" id="ARBA00022448"/>
    </source>
</evidence>
<dbReference type="InterPro" id="IPR001638">
    <property type="entry name" value="Solute-binding_3/MltF_N"/>
</dbReference>
<dbReference type="InterPro" id="IPR010067">
    <property type="entry name" value="ABC_SsuA_sub-bd"/>
</dbReference>
<keyword evidence="3" id="KW-0813">Transport</keyword>
<dbReference type="Proteomes" id="UP000007488">
    <property type="component" value="Chromosome"/>
</dbReference>
<dbReference type="PANTHER" id="PTHR30024:SF42">
    <property type="entry name" value="ALIPHATIC SULFONATES-BINDING PROTEIN-RELATED"/>
    <property type="match status" value="1"/>
</dbReference>
<feature type="chain" id="PRO_5038695601" description="Putative aliphatic sulfonates-binding protein" evidence="7">
    <location>
        <begin position="21"/>
        <end position="336"/>
    </location>
</feature>
<dbReference type="RefSeq" id="WP_013624713.1">
    <property type="nucleotide sequence ID" value="NC_015172.1"/>
</dbReference>
<dbReference type="NCBIfam" id="TIGR01728">
    <property type="entry name" value="SsuA_fam"/>
    <property type="match status" value="1"/>
</dbReference>
<dbReference type="CDD" id="cd13562">
    <property type="entry name" value="PBP2_SsuA_like_5"/>
    <property type="match status" value="1"/>
</dbReference>
<evidence type="ECO:0000256" key="4">
    <source>
        <dbReference type="ARBA" id="ARBA00022729"/>
    </source>
</evidence>